<dbReference type="InterPro" id="IPR029039">
    <property type="entry name" value="Flavoprotein-like_sf"/>
</dbReference>
<comment type="caution">
    <text evidence="6">Lacks conserved residue(s) required for the propagation of feature annotation.</text>
</comment>
<organism evidence="8 9">
    <name type="scientific">Amycolatopsis rhabdoformis</name>
    <dbReference type="NCBI Taxonomy" id="1448059"/>
    <lineage>
        <taxon>Bacteria</taxon>
        <taxon>Bacillati</taxon>
        <taxon>Actinomycetota</taxon>
        <taxon>Actinomycetes</taxon>
        <taxon>Pseudonocardiales</taxon>
        <taxon>Pseudonocardiaceae</taxon>
        <taxon>Amycolatopsis</taxon>
    </lineage>
</organism>
<dbReference type="InterPro" id="IPR023048">
    <property type="entry name" value="NADH:quinone_OxRdtase_FMN_depd"/>
</dbReference>
<dbReference type="InterPro" id="IPR003680">
    <property type="entry name" value="Flavodoxin_fold"/>
</dbReference>
<sequence length="229" mass="24210">MSYLLRIDASASGAASFSRRVADTFTAAWTSKIVTRDLALDPVGHLGAAGITARTTPAAEWSTDQAASAALQDELVEEFLGAEAYLFAVPMYNYSIPSAFKAWLDHVMIPGRTIGLGPNAAPTAGRPAVVVSARGGGYGPGAPQHGKDYLVPALRTLLSDTVLFGLDVHFITPELTFAPTVAELRHLLPRHEESLAESHALARKHALELTIRPRAAHAVHAGEPSVTTG</sequence>
<feature type="binding site" evidence="6">
    <location>
        <begin position="16"/>
        <end position="18"/>
    </location>
    <ligand>
        <name>FMN</name>
        <dbReference type="ChEBI" id="CHEBI:58210"/>
    </ligand>
</feature>
<protein>
    <recommendedName>
        <fullName evidence="6">FMN dependent NADH:quinone oxidoreductase</fullName>
        <ecNumber evidence="6">1.6.5.-</ecNumber>
    </recommendedName>
    <alternativeName>
        <fullName evidence="6">Azo-dye reductase</fullName>
    </alternativeName>
    <alternativeName>
        <fullName evidence="6">FMN-dependent NADH-azo compound oxidoreductase</fullName>
    </alternativeName>
    <alternativeName>
        <fullName evidence="6">FMN-dependent NADH-azoreductase</fullName>
        <ecNumber evidence="6">1.7.1.17</ecNumber>
    </alternativeName>
</protein>
<evidence type="ECO:0000313" key="9">
    <source>
        <dbReference type="Proteomes" id="UP001330812"/>
    </source>
</evidence>
<evidence type="ECO:0000256" key="2">
    <source>
        <dbReference type="ARBA" id="ARBA00022643"/>
    </source>
</evidence>
<comment type="cofactor">
    <cofactor evidence="6">
        <name>FMN</name>
        <dbReference type="ChEBI" id="CHEBI:58210"/>
    </cofactor>
    <text evidence="6">Binds 1 FMN per subunit.</text>
</comment>
<dbReference type="EC" id="1.7.1.17" evidence="6"/>
<evidence type="ECO:0000256" key="4">
    <source>
        <dbReference type="ARBA" id="ARBA00023027"/>
    </source>
</evidence>
<dbReference type="HAMAP" id="MF_01216">
    <property type="entry name" value="Azoreductase_type1"/>
    <property type="match status" value="1"/>
</dbReference>
<comment type="function">
    <text evidence="6">Quinone reductase that provides resistance to thiol-specific stress caused by electrophilic quinones.</text>
</comment>
<reference evidence="8 9" key="1">
    <citation type="journal article" date="2015" name="Int. J. Syst. Evol. Microbiol.">
        <title>Amycolatopsis rhabdoformis sp. nov., an actinomycete isolated from a tropical forest soil.</title>
        <authorList>
            <person name="Souza W.R."/>
            <person name="Silva R.E."/>
            <person name="Goodfellow M."/>
            <person name="Busarakam K."/>
            <person name="Figueiro F.S."/>
            <person name="Ferreira D."/>
            <person name="Rodrigues-Filho E."/>
            <person name="Moraes L.A.B."/>
            <person name="Zucchi T.D."/>
        </authorList>
    </citation>
    <scope>NUCLEOTIDE SEQUENCE [LARGE SCALE GENOMIC DNA]</scope>
    <source>
        <strain evidence="8 9">NCIMB 14900</strain>
    </source>
</reference>
<comment type="catalytic activity">
    <reaction evidence="6">
        <text>2 a quinone + NADH + H(+) = 2 a 1,4-benzosemiquinone + NAD(+)</text>
        <dbReference type="Rhea" id="RHEA:65952"/>
        <dbReference type="ChEBI" id="CHEBI:15378"/>
        <dbReference type="ChEBI" id="CHEBI:57540"/>
        <dbReference type="ChEBI" id="CHEBI:57945"/>
        <dbReference type="ChEBI" id="CHEBI:132124"/>
        <dbReference type="ChEBI" id="CHEBI:134225"/>
    </reaction>
</comment>
<keyword evidence="4 6" id="KW-0520">NAD</keyword>
<gene>
    <name evidence="6" type="primary">azoR</name>
    <name evidence="8" type="ORF">VSH64_21150</name>
</gene>
<keyword evidence="1 6" id="KW-0285">Flavoprotein</keyword>
<evidence type="ECO:0000256" key="1">
    <source>
        <dbReference type="ARBA" id="ARBA00022630"/>
    </source>
</evidence>
<feature type="domain" description="Flavodoxin-like fold" evidence="7">
    <location>
        <begin position="4"/>
        <end position="158"/>
    </location>
</feature>
<dbReference type="PANTHER" id="PTHR43741">
    <property type="entry name" value="FMN-DEPENDENT NADH-AZOREDUCTASE 1"/>
    <property type="match status" value="1"/>
</dbReference>
<evidence type="ECO:0000256" key="5">
    <source>
        <dbReference type="ARBA" id="ARBA00048542"/>
    </source>
</evidence>
<keyword evidence="3 6" id="KW-0560">Oxidoreductase</keyword>
<dbReference type="RefSeq" id="WP_326837368.1">
    <property type="nucleotide sequence ID" value="NZ_CP142149.1"/>
</dbReference>
<comment type="similarity">
    <text evidence="6">Belongs to the azoreductase type 1 family.</text>
</comment>
<dbReference type="EMBL" id="CP142149">
    <property type="protein sequence ID" value="WSE34560.1"/>
    <property type="molecule type" value="Genomic_DNA"/>
</dbReference>
<feature type="binding site" evidence="6">
    <location>
        <position position="10"/>
    </location>
    <ligand>
        <name>FMN</name>
        <dbReference type="ChEBI" id="CHEBI:58210"/>
    </ligand>
</feature>
<keyword evidence="2 6" id="KW-0288">FMN</keyword>
<comment type="subunit">
    <text evidence="6">Homodimer.</text>
</comment>
<dbReference type="Proteomes" id="UP001330812">
    <property type="component" value="Chromosome"/>
</dbReference>
<dbReference type="SUPFAM" id="SSF52218">
    <property type="entry name" value="Flavoproteins"/>
    <property type="match status" value="1"/>
</dbReference>
<keyword evidence="9" id="KW-1185">Reference proteome</keyword>
<evidence type="ECO:0000256" key="6">
    <source>
        <dbReference type="HAMAP-Rule" id="MF_01216"/>
    </source>
</evidence>
<comment type="function">
    <text evidence="6">Also exhibits azoreductase activity. Catalyzes the reductive cleavage of the azo bond in aromatic azo compounds to the corresponding amines.</text>
</comment>
<dbReference type="EC" id="1.6.5.-" evidence="6"/>
<name>A0ABZ1IJD4_9PSEU</name>
<proteinExistence type="inferred from homology"/>
<dbReference type="Pfam" id="PF02525">
    <property type="entry name" value="Flavodoxin_2"/>
    <property type="match status" value="1"/>
</dbReference>
<dbReference type="InterPro" id="IPR050104">
    <property type="entry name" value="FMN-dep_NADH:Q_OxRdtase_AzoR1"/>
</dbReference>
<evidence type="ECO:0000256" key="3">
    <source>
        <dbReference type="ARBA" id="ARBA00023002"/>
    </source>
</evidence>
<comment type="catalytic activity">
    <reaction evidence="5">
        <text>N,N-dimethyl-1,4-phenylenediamine + anthranilate + 2 NAD(+) = 2-(4-dimethylaminophenyl)diazenylbenzoate + 2 NADH + 2 H(+)</text>
        <dbReference type="Rhea" id="RHEA:55872"/>
        <dbReference type="ChEBI" id="CHEBI:15378"/>
        <dbReference type="ChEBI" id="CHEBI:15783"/>
        <dbReference type="ChEBI" id="CHEBI:16567"/>
        <dbReference type="ChEBI" id="CHEBI:57540"/>
        <dbReference type="ChEBI" id="CHEBI:57945"/>
        <dbReference type="ChEBI" id="CHEBI:71579"/>
        <dbReference type="EC" id="1.7.1.17"/>
    </reaction>
    <physiologicalReaction direction="right-to-left" evidence="5">
        <dbReference type="Rhea" id="RHEA:55874"/>
    </physiologicalReaction>
</comment>
<evidence type="ECO:0000313" key="8">
    <source>
        <dbReference type="EMBL" id="WSE34560.1"/>
    </source>
</evidence>
<accession>A0ABZ1IJD4</accession>
<dbReference type="PANTHER" id="PTHR43741:SF4">
    <property type="entry name" value="FMN-DEPENDENT NADH:QUINONE OXIDOREDUCTASE"/>
    <property type="match status" value="1"/>
</dbReference>
<dbReference type="Gene3D" id="3.40.50.360">
    <property type="match status" value="1"/>
</dbReference>
<evidence type="ECO:0000259" key="7">
    <source>
        <dbReference type="Pfam" id="PF02525"/>
    </source>
</evidence>